<dbReference type="Gene3D" id="3.40.50.1110">
    <property type="entry name" value="SGNH hydrolase"/>
    <property type="match status" value="1"/>
</dbReference>
<dbReference type="InterPro" id="IPR051532">
    <property type="entry name" value="Ester_Hydrolysis_Enzymes"/>
</dbReference>
<dbReference type="PANTHER" id="PTHR30383">
    <property type="entry name" value="THIOESTERASE 1/PROTEASE 1/LYSOPHOSPHOLIPASE L1"/>
    <property type="match status" value="1"/>
</dbReference>
<dbReference type="EMBL" id="NSIT01000038">
    <property type="protein sequence ID" value="PJE79974.1"/>
    <property type="molecule type" value="Genomic_DNA"/>
</dbReference>
<sequence>MRNIFFVGDSITLGKADSWYGGWPARVCRELGDVNACYNLGKLGDACIHLQNRWKGEVTERIQPEADHVLVFSFGVAGTLQGVPMDNQLLAARRIIEEAKQLNFPVAWVGPTCVADEAATEKLIVLSEHFAELAEILHVPYIPMAPILKDNPDYQSSLKVSDGIHPQDKGYDIIARRIVETGILK</sequence>
<protein>
    <recommendedName>
        <fullName evidence="1">SGNH hydrolase-type esterase domain-containing protein</fullName>
    </recommendedName>
</protein>
<name>A0A2H9T9V0_9ZZZZ</name>
<gene>
    <name evidence="2" type="ORF">CI610_01036</name>
</gene>
<proteinExistence type="predicted"/>
<dbReference type="Pfam" id="PF13472">
    <property type="entry name" value="Lipase_GDSL_2"/>
    <property type="match status" value="1"/>
</dbReference>
<dbReference type="InterPro" id="IPR013830">
    <property type="entry name" value="SGNH_hydro"/>
</dbReference>
<dbReference type="SUPFAM" id="SSF52266">
    <property type="entry name" value="SGNH hydrolase"/>
    <property type="match status" value="1"/>
</dbReference>
<organism evidence="2">
    <name type="scientific">invertebrate metagenome</name>
    <dbReference type="NCBI Taxonomy" id="1711999"/>
    <lineage>
        <taxon>unclassified sequences</taxon>
        <taxon>metagenomes</taxon>
        <taxon>organismal metagenomes</taxon>
    </lineage>
</organism>
<comment type="caution">
    <text evidence="2">The sequence shown here is derived from an EMBL/GenBank/DDBJ whole genome shotgun (WGS) entry which is preliminary data.</text>
</comment>
<reference evidence="2" key="1">
    <citation type="journal article" date="2017" name="Appl. Environ. Microbiol.">
        <title>Molecular characterization of an Endozoicomonas-like organism causing infection in king scallop Pecten maximus L.</title>
        <authorList>
            <person name="Cano I."/>
            <person name="van Aerle R."/>
            <person name="Ross S."/>
            <person name="Verner-Jeffreys D.W."/>
            <person name="Paley R.K."/>
            <person name="Rimmer G."/>
            <person name="Ryder D."/>
            <person name="Hooper P."/>
            <person name="Stone D."/>
            <person name="Feist S.W."/>
        </authorList>
    </citation>
    <scope>NUCLEOTIDE SEQUENCE</scope>
</reference>
<evidence type="ECO:0000259" key="1">
    <source>
        <dbReference type="Pfam" id="PF13472"/>
    </source>
</evidence>
<feature type="domain" description="SGNH hydrolase-type esterase" evidence="1">
    <location>
        <begin position="6"/>
        <end position="173"/>
    </location>
</feature>
<evidence type="ECO:0000313" key="2">
    <source>
        <dbReference type="EMBL" id="PJE79974.1"/>
    </source>
</evidence>
<accession>A0A2H9T9V0</accession>
<dbReference type="GO" id="GO:0004622">
    <property type="term" value="F:phosphatidylcholine lysophospholipase activity"/>
    <property type="evidence" value="ECO:0007669"/>
    <property type="project" value="TreeGrafter"/>
</dbReference>
<dbReference type="AlphaFoldDB" id="A0A2H9T9V0"/>
<dbReference type="InterPro" id="IPR036514">
    <property type="entry name" value="SGNH_hydro_sf"/>
</dbReference>
<dbReference type="PANTHER" id="PTHR30383:SF5">
    <property type="entry name" value="SGNH HYDROLASE-TYPE ESTERASE DOMAIN-CONTAINING PROTEIN"/>
    <property type="match status" value="1"/>
</dbReference>